<keyword evidence="3" id="KW-1185">Reference proteome</keyword>
<proteinExistence type="predicted"/>
<dbReference type="Proteomes" id="UP001488838">
    <property type="component" value="Unassembled WGS sequence"/>
</dbReference>
<evidence type="ECO:0000313" key="3">
    <source>
        <dbReference type="Proteomes" id="UP001488838"/>
    </source>
</evidence>
<protein>
    <submittedName>
        <fullName evidence="2">Uncharacterized protein</fullName>
    </submittedName>
</protein>
<comment type="caution">
    <text evidence="2">The sequence shown here is derived from an EMBL/GenBank/DDBJ whole genome shotgun (WGS) entry which is preliminary data.</text>
</comment>
<organism evidence="2 3">
    <name type="scientific">Myodes glareolus</name>
    <name type="common">Bank vole</name>
    <name type="synonym">Clethrionomys glareolus</name>
    <dbReference type="NCBI Taxonomy" id="447135"/>
    <lineage>
        <taxon>Eukaryota</taxon>
        <taxon>Metazoa</taxon>
        <taxon>Chordata</taxon>
        <taxon>Craniata</taxon>
        <taxon>Vertebrata</taxon>
        <taxon>Euteleostomi</taxon>
        <taxon>Mammalia</taxon>
        <taxon>Eutheria</taxon>
        <taxon>Euarchontoglires</taxon>
        <taxon>Glires</taxon>
        <taxon>Rodentia</taxon>
        <taxon>Myomorpha</taxon>
        <taxon>Muroidea</taxon>
        <taxon>Cricetidae</taxon>
        <taxon>Arvicolinae</taxon>
        <taxon>Myodes</taxon>
    </lineage>
</organism>
<gene>
    <name evidence="2" type="ORF">U0070_015916</name>
</gene>
<feature type="non-terminal residue" evidence="2">
    <location>
        <position position="1"/>
    </location>
</feature>
<feature type="compositionally biased region" description="Basic and acidic residues" evidence="1">
    <location>
        <begin position="97"/>
        <end position="108"/>
    </location>
</feature>
<feature type="compositionally biased region" description="Basic residues" evidence="1">
    <location>
        <begin position="70"/>
        <end position="80"/>
    </location>
</feature>
<dbReference type="EMBL" id="JBBHLL010000065">
    <property type="protein sequence ID" value="KAK7821450.1"/>
    <property type="molecule type" value="Genomic_DNA"/>
</dbReference>
<name>A0AAW0J3U5_MYOGA</name>
<accession>A0AAW0J3U5</accession>
<feature type="region of interest" description="Disordered" evidence="1">
    <location>
        <begin position="1"/>
        <end position="158"/>
    </location>
</feature>
<dbReference type="AlphaFoldDB" id="A0AAW0J3U5"/>
<sequence length="158" mass="16669">EREPPCPGGAGRRESSRPACAPGCSTPAAGSDRQAGGRAASTGGGDWAGGARRVTSRAPVPAAEIGQPRQRWHSGRRRRLRELELGLSLARRGTPADSRRRPSGERGGRAGQNETRRLLATSRPAWGLPASCAGMDGPRSQQKPQCGSERVPGRGMVW</sequence>
<evidence type="ECO:0000256" key="1">
    <source>
        <dbReference type="SAM" id="MobiDB-lite"/>
    </source>
</evidence>
<evidence type="ECO:0000313" key="2">
    <source>
        <dbReference type="EMBL" id="KAK7821450.1"/>
    </source>
</evidence>
<reference evidence="2 3" key="1">
    <citation type="journal article" date="2023" name="bioRxiv">
        <title>Conserved and derived expression patterns and positive selection on dental genes reveal complex evolutionary context of ever-growing rodent molars.</title>
        <authorList>
            <person name="Calamari Z.T."/>
            <person name="Song A."/>
            <person name="Cohen E."/>
            <person name="Akter M."/>
            <person name="Roy R.D."/>
            <person name="Hallikas O."/>
            <person name="Christensen M.M."/>
            <person name="Li P."/>
            <person name="Marangoni P."/>
            <person name="Jernvall J."/>
            <person name="Klein O.D."/>
        </authorList>
    </citation>
    <scope>NUCLEOTIDE SEQUENCE [LARGE SCALE GENOMIC DNA]</scope>
    <source>
        <strain evidence="2">V071</strain>
    </source>
</reference>